<dbReference type="AlphaFoldDB" id="A0A840RAH7"/>
<evidence type="ECO:0000256" key="1">
    <source>
        <dbReference type="SAM" id="MobiDB-lite"/>
    </source>
</evidence>
<dbReference type="RefSeq" id="WP_184096856.1">
    <property type="nucleotide sequence ID" value="NZ_JACHHN010000001.1"/>
</dbReference>
<reference evidence="2 3" key="1">
    <citation type="submission" date="2020-08" db="EMBL/GenBank/DDBJ databases">
        <title>Genomic Encyclopedia of Type Strains, Phase IV (KMG-IV): sequencing the most valuable type-strain genomes for metagenomic binning, comparative biology and taxonomic classification.</title>
        <authorList>
            <person name="Goeker M."/>
        </authorList>
    </citation>
    <scope>NUCLEOTIDE SEQUENCE [LARGE SCALE GENOMIC DNA]</scope>
    <source>
        <strain evidence="2 3">DSM 18233</strain>
    </source>
</reference>
<gene>
    <name evidence="2" type="ORF">HNQ50_000314</name>
</gene>
<dbReference type="EMBL" id="JACHHN010000001">
    <property type="protein sequence ID" value="MBB5189604.1"/>
    <property type="molecule type" value="Genomic_DNA"/>
</dbReference>
<dbReference type="Proteomes" id="UP000543030">
    <property type="component" value="Unassembled WGS sequence"/>
</dbReference>
<sequence length="162" mass="17610">MKQLSSLGELAEVFTKNTLGMMVTMQAGLEKAAVVVEKDAKQRIGEYQEAEGPFPAWAELSDSTKEDRARQGYTENDPLLRSGDLQRSIEHEVGYTEAVIGSKSPVAAYQEFGTYRIPPRPFLGPAAFHNKKRIQRILGAAMVSGLVGGSPVHALLGYDGDV</sequence>
<proteinExistence type="predicted"/>
<evidence type="ECO:0000313" key="3">
    <source>
        <dbReference type="Proteomes" id="UP000543030"/>
    </source>
</evidence>
<protein>
    <submittedName>
        <fullName evidence="2">HK97 gp10 family phage protein</fullName>
    </submittedName>
</protein>
<comment type="caution">
    <text evidence="2">The sequence shown here is derived from an EMBL/GenBank/DDBJ whole genome shotgun (WGS) entry which is preliminary data.</text>
</comment>
<name>A0A840RAH7_9NEIS</name>
<accession>A0A840RAH7</accession>
<organism evidence="2 3">
    <name type="scientific">Silvimonas terrae</name>
    <dbReference type="NCBI Taxonomy" id="300266"/>
    <lineage>
        <taxon>Bacteria</taxon>
        <taxon>Pseudomonadati</taxon>
        <taxon>Pseudomonadota</taxon>
        <taxon>Betaproteobacteria</taxon>
        <taxon>Neisseriales</taxon>
        <taxon>Chitinibacteraceae</taxon>
        <taxon>Silvimonas</taxon>
    </lineage>
</organism>
<keyword evidence="3" id="KW-1185">Reference proteome</keyword>
<dbReference type="NCBIfam" id="TIGR01725">
    <property type="entry name" value="phge_HK97_gp10"/>
    <property type="match status" value="1"/>
</dbReference>
<dbReference type="Pfam" id="PF05069">
    <property type="entry name" value="Phage_tail_S"/>
    <property type="match status" value="1"/>
</dbReference>
<evidence type="ECO:0000313" key="2">
    <source>
        <dbReference type="EMBL" id="MBB5189604.1"/>
    </source>
</evidence>
<dbReference type="InterPro" id="IPR010064">
    <property type="entry name" value="HK97-gp10_tail"/>
</dbReference>
<feature type="region of interest" description="Disordered" evidence="1">
    <location>
        <begin position="62"/>
        <end position="84"/>
    </location>
</feature>
<dbReference type="InterPro" id="IPR006522">
    <property type="entry name" value="Phage_virion_morphogenesis"/>
</dbReference>